<reference evidence="1 2" key="1">
    <citation type="submission" date="2019-08" db="EMBL/GenBank/DDBJ databases">
        <title>Bacillus genomes from the desert of Cuatro Cienegas, Coahuila.</title>
        <authorList>
            <person name="Olmedo-Alvarez G."/>
        </authorList>
    </citation>
    <scope>NUCLEOTIDE SEQUENCE [LARGE SCALE GENOMIC DNA]</scope>
    <source>
        <strain evidence="1 2">CH128b_4D</strain>
    </source>
</reference>
<dbReference type="EMBL" id="VTEG01000007">
    <property type="protein sequence ID" value="TYR99060.1"/>
    <property type="molecule type" value="Genomic_DNA"/>
</dbReference>
<proteinExistence type="predicted"/>
<protein>
    <submittedName>
        <fullName evidence="1">Uncharacterized protein</fullName>
    </submittedName>
</protein>
<gene>
    <name evidence="1" type="ORF">FZC84_11835</name>
</gene>
<accession>A0A5D4MDK3</accession>
<dbReference type="AlphaFoldDB" id="A0A5D4MDK3"/>
<organism evidence="1 2">
    <name type="scientific">Rossellomorea vietnamensis</name>
    <dbReference type="NCBI Taxonomy" id="218284"/>
    <lineage>
        <taxon>Bacteria</taxon>
        <taxon>Bacillati</taxon>
        <taxon>Bacillota</taxon>
        <taxon>Bacilli</taxon>
        <taxon>Bacillales</taxon>
        <taxon>Bacillaceae</taxon>
        <taxon>Rossellomorea</taxon>
    </lineage>
</organism>
<dbReference type="Proteomes" id="UP000325182">
    <property type="component" value="Unassembled WGS sequence"/>
</dbReference>
<dbReference type="RefSeq" id="WP_187444387.1">
    <property type="nucleotide sequence ID" value="NZ_VTEG01000007.1"/>
</dbReference>
<evidence type="ECO:0000313" key="1">
    <source>
        <dbReference type="EMBL" id="TYR99060.1"/>
    </source>
</evidence>
<evidence type="ECO:0000313" key="2">
    <source>
        <dbReference type="Proteomes" id="UP000325182"/>
    </source>
</evidence>
<sequence length="63" mass="7186">MMDSHYFGLKAELAEIKLKLAHVGLSLCDRHTSREEAAGELEEVMKLFEGLEERLRNEAPTNK</sequence>
<comment type="caution">
    <text evidence="1">The sequence shown here is derived from an EMBL/GenBank/DDBJ whole genome shotgun (WGS) entry which is preliminary data.</text>
</comment>
<name>A0A5D4MDK3_9BACI</name>